<reference evidence="2" key="1">
    <citation type="journal article" date="2020" name="Stud. Mycol.">
        <title>101 Dothideomycetes genomes: a test case for predicting lifestyles and emergence of pathogens.</title>
        <authorList>
            <person name="Haridas S."/>
            <person name="Albert R."/>
            <person name="Binder M."/>
            <person name="Bloem J."/>
            <person name="Labutti K."/>
            <person name="Salamov A."/>
            <person name="Andreopoulos B."/>
            <person name="Baker S."/>
            <person name="Barry K."/>
            <person name="Bills G."/>
            <person name="Bluhm B."/>
            <person name="Cannon C."/>
            <person name="Castanera R."/>
            <person name="Culley D."/>
            <person name="Daum C."/>
            <person name="Ezra D."/>
            <person name="Gonzalez J."/>
            <person name="Henrissat B."/>
            <person name="Kuo A."/>
            <person name="Liang C."/>
            <person name="Lipzen A."/>
            <person name="Lutzoni F."/>
            <person name="Magnuson J."/>
            <person name="Mondo S."/>
            <person name="Nolan M."/>
            <person name="Ohm R."/>
            <person name="Pangilinan J."/>
            <person name="Park H.-J."/>
            <person name="Ramirez L."/>
            <person name="Alfaro M."/>
            <person name="Sun H."/>
            <person name="Tritt A."/>
            <person name="Yoshinaga Y."/>
            <person name="Zwiers L.-H."/>
            <person name="Turgeon B."/>
            <person name="Goodwin S."/>
            <person name="Spatafora J."/>
            <person name="Crous P."/>
            <person name="Grigoriev I."/>
        </authorList>
    </citation>
    <scope>NUCLEOTIDE SEQUENCE</scope>
    <source>
        <strain evidence="2">CBS 125425</strain>
    </source>
</reference>
<dbReference type="AlphaFoldDB" id="A0A9P4QPT0"/>
<keyword evidence="3" id="KW-1185">Reference proteome</keyword>
<accession>A0A9P4QPT0</accession>
<evidence type="ECO:0000256" key="1">
    <source>
        <dbReference type="SAM" id="MobiDB-lite"/>
    </source>
</evidence>
<comment type="caution">
    <text evidence="2">The sequence shown here is derived from an EMBL/GenBank/DDBJ whole genome shotgun (WGS) entry which is preliminary data.</text>
</comment>
<dbReference type="Proteomes" id="UP000799444">
    <property type="component" value="Unassembled WGS sequence"/>
</dbReference>
<feature type="region of interest" description="Disordered" evidence="1">
    <location>
        <begin position="1"/>
        <end position="20"/>
    </location>
</feature>
<dbReference type="EMBL" id="ML996244">
    <property type="protein sequence ID" value="KAF2729490.1"/>
    <property type="molecule type" value="Genomic_DNA"/>
</dbReference>
<evidence type="ECO:0000313" key="3">
    <source>
        <dbReference type="Proteomes" id="UP000799444"/>
    </source>
</evidence>
<gene>
    <name evidence="2" type="ORF">EJ04DRAFT_527792</name>
</gene>
<sequence length="358" mass="40463">MASMTLKNRALQDPSETSQQSSAKDWTQVVFDLNEYLKTLLPCYRSVLPSSPVVISHPFDPDNPWTIGVLLTLYRVANGLTHTNICDKISDLVHFLLPSIFDDLRNNPGITYELDLVPNEINDLAEMADGPTLEFWTDVIAYFAFDENCADEDDPGLNFLAPRLINILRNKTFQGAQARLSSNDEVATCRAYHHCTLQGEKKCYIAKLREGIKKREKQAELRKAVLGFDKVKRNVDEFFANNRVSKSKQTAGIVVLGETDRKKPQHPSTHRKTLTKMSGGALLRPIRRSTTPHGLGEHALVYAYSVRNTGNRQREGMAVWEQDLWEQVAGDMRVPLMILDTELDTLRRVATELFSVDS</sequence>
<organism evidence="2 3">
    <name type="scientific">Polyplosphaeria fusca</name>
    <dbReference type="NCBI Taxonomy" id="682080"/>
    <lineage>
        <taxon>Eukaryota</taxon>
        <taxon>Fungi</taxon>
        <taxon>Dikarya</taxon>
        <taxon>Ascomycota</taxon>
        <taxon>Pezizomycotina</taxon>
        <taxon>Dothideomycetes</taxon>
        <taxon>Pleosporomycetidae</taxon>
        <taxon>Pleosporales</taxon>
        <taxon>Tetraplosphaeriaceae</taxon>
        <taxon>Polyplosphaeria</taxon>
    </lineage>
</organism>
<name>A0A9P4QPT0_9PLEO</name>
<protein>
    <submittedName>
        <fullName evidence="2">Uncharacterized protein</fullName>
    </submittedName>
</protein>
<proteinExistence type="predicted"/>
<evidence type="ECO:0000313" key="2">
    <source>
        <dbReference type="EMBL" id="KAF2729490.1"/>
    </source>
</evidence>